<dbReference type="Proteomes" id="UP000613401">
    <property type="component" value="Unassembled WGS sequence"/>
</dbReference>
<evidence type="ECO:0000256" key="1">
    <source>
        <dbReference type="SAM" id="MobiDB-lite"/>
    </source>
</evidence>
<name>A0A8H4FK93_COLGL</name>
<gene>
    <name evidence="2" type="ORF">GCG54_00002010</name>
</gene>
<evidence type="ECO:0000313" key="2">
    <source>
        <dbReference type="EMBL" id="KAF3805232.1"/>
    </source>
</evidence>
<feature type="region of interest" description="Disordered" evidence="1">
    <location>
        <begin position="222"/>
        <end position="242"/>
    </location>
</feature>
<dbReference type="GeneID" id="69009174"/>
<dbReference type="PANTHER" id="PTHR35802">
    <property type="entry name" value="PROTEASE SYNTHASE AND SPORULATION PROTEIN PAI 2"/>
    <property type="match status" value="1"/>
</dbReference>
<evidence type="ECO:0000313" key="3">
    <source>
        <dbReference type="Proteomes" id="UP000613401"/>
    </source>
</evidence>
<accession>A0A8H4FK93</accession>
<dbReference type="Gene3D" id="2.30.110.10">
    <property type="entry name" value="Electron Transport, Fmn-binding Protein, Chain A"/>
    <property type="match status" value="2"/>
</dbReference>
<dbReference type="InterPro" id="IPR012349">
    <property type="entry name" value="Split_barrel_FMN-bd"/>
</dbReference>
<keyword evidence="3" id="KW-1185">Reference proteome</keyword>
<dbReference type="PANTHER" id="PTHR35802:SF1">
    <property type="entry name" value="PROTEASE SYNTHASE AND SPORULATION PROTEIN PAI 2"/>
    <property type="match status" value="1"/>
</dbReference>
<reference evidence="2" key="1">
    <citation type="journal article" date="2020" name="Phytopathology">
        <title>Genome sequence and comparative analysis of Colletotrichum gloeosporioides isolated from Liriodendron leaves.</title>
        <authorList>
            <person name="Fu F.F."/>
            <person name="Hao Z."/>
            <person name="Wang P."/>
            <person name="Lu Y."/>
            <person name="Xue L.J."/>
            <person name="Wei G."/>
            <person name="Tian Y."/>
            <person name="Baishi H."/>
            <person name="Xu H."/>
            <person name="Shi J."/>
            <person name="Cheng T."/>
            <person name="Wang G."/>
            <person name="Yi Y."/>
            <person name="Chen J."/>
        </authorList>
    </citation>
    <scope>NUCLEOTIDE SEQUENCE</scope>
    <source>
        <strain evidence="2">Lc1</strain>
    </source>
</reference>
<dbReference type="AlphaFoldDB" id="A0A8H4FK93"/>
<sequence length="266" mass="29796">MFISSAHAEARIPVLRQLIRDYPLGVLTTAITSENHPLILASHVPFVLDVDDESDDAELGRLRGHLARQNPPSKAMIEAVQSSNGFSTTLEREILVLFTAAPHHYVTPKFYTETKPTTAKVVPTWNYAAVQAYGRATIHFDSKSDTASSFLSKQIDDLSRHTETSVMDYTGKGDRPGPWKVADAPERYIELMKKNIIGIDIVIDRLEGKFKMSQEMRKGKFKMSQEMRKGDREGGIRGFRSLDSEGGQVMANLVKERSELKESAKQ</sequence>
<dbReference type="EMBL" id="WVTB01000045">
    <property type="protein sequence ID" value="KAF3805232.1"/>
    <property type="molecule type" value="Genomic_DNA"/>
</dbReference>
<proteinExistence type="predicted"/>
<dbReference type="SUPFAM" id="SSF50475">
    <property type="entry name" value="FMN-binding split barrel"/>
    <property type="match status" value="1"/>
</dbReference>
<dbReference type="Pfam" id="PF04299">
    <property type="entry name" value="FMN_bind_2"/>
    <property type="match status" value="1"/>
</dbReference>
<organism evidence="2 3">
    <name type="scientific">Colletotrichum gloeosporioides</name>
    <name type="common">Anthracnose fungus</name>
    <name type="synonym">Glomerella cingulata</name>
    <dbReference type="NCBI Taxonomy" id="474922"/>
    <lineage>
        <taxon>Eukaryota</taxon>
        <taxon>Fungi</taxon>
        <taxon>Dikarya</taxon>
        <taxon>Ascomycota</taxon>
        <taxon>Pezizomycotina</taxon>
        <taxon>Sordariomycetes</taxon>
        <taxon>Hypocreomycetidae</taxon>
        <taxon>Glomerellales</taxon>
        <taxon>Glomerellaceae</taxon>
        <taxon>Colletotrichum</taxon>
        <taxon>Colletotrichum gloeosporioides species complex</taxon>
    </lineage>
</organism>
<dbReference type="InterPro" id="IPR007396">
    <property type="entry name" value="TR_PAI2-type"/>
</dbReference>
<reference evidence="2" key="2">
    <citation type="submission" date="2020-03" db="EMBL/GenBank/DDBJ databases">
        <authorList>
            <person name="Fu F.-F."/>
            <person name="Chen J."/>
        </authorList>
    </citation>
    <scope>NUCLEOTIDE SEQUENCE</scope>
    <source>
        <strain evidence="2">Lc1</strain>
    </source>
</reference>
<evidence type="ECO:0008006" key="4">
    <source>
        <dbReference type="Google" id="ProtNLM"/>
    </source>
</evidence>
<protein>
    <recommendedName>
        <fullName evidence="4">Transcriptional regulator</fullName>
    </recommendedName>
</protein>
<comment type="caution">
    <text evidence="2">The sequence shown here is derived from an EMBL/GenBank/DDBJ whole genome shotgun (WGS) entry which is preliminary data.</text>
</comment>
<dbReference type="RefSeq" id="XP_045264391.1">
    <property type="nucleotide sequence ID" value="XM_045402109.1"/>
</dbReference>